<reference evidence="8" key="1">
    <citation type="submission" date="2023-07" db="EMBL/GenBank/DDBJ databases">
        <title>Functional and genomic diversity of the sorghum phyllosphere microbiome.</title>
        <authorList>
            <person name="Shade A."/>
        </authorList>
    </citation>
    <scope>NUCLEOTIDE SEQUENCE</scope>
    <source>
        <strain evidence="8">SORGH_AS_0457</strain>
    </source>
</reference>
<dbReference type="AlphaFoldDB" id="A0AAP5ALG0"/>
<keyword evidence="2" id="KW-0479">Metal-binding</keyword>
<keyword evidence="3" id="KW-0378">Hydrolase</keyword>
<dbReference type="Proteomes" id="UP001226084">
    <property type="component" value="Unassembled WGS sequence"/>
</dbReference>
<dbReference type="Pfam" id="PF20582">
    <property type="entry name" value="UPF0758_N"/>
    <property type="match status" value="1"/>
</dbReference>
<evidence type="ECO:0000256" key="1">
    <source>
        <dbReference type="ARBA" id="ARBA00022670"/>
    </source>
</evidence>
<organism evidence="8 9">
    <name type="scientific">Stenotrophomonas rhizophila</name>
    <dbReference type="NCBI Taxonomy" id="216778"/>
    <lineage>
        <taxon>Bacteria</taxon>
        <taxon>Pseudomonadati</taxon>
        <taxon>Pseudomonadota</taxon>
        <taxon>Gammaproteobacteria</taxon>
        <taxon>Lysobacterales</taxon>
        <taxon>Lysobacteraceae</taxon>
        <taxon>Stenotrophomonas</taxon>
    </lineage>
</organism>
<evidence type="ECO:0000313" key="8">
    <source>
        <dbReference type="EMBL" id="MDQ1110137.1"/>
    </source>
</evidence>
<dbReference type="InterPro" id="IPR020891">
    <property type="entry name" value="UPF0758_CS"/>
</dbReference>
<feature type="domain" description="MPN" evidence="7">
    <location>
        <begin position="132"/>
        <end position="254"/>
    </location>
</feature>
<evidence type="ECO:0000256" key="4">
    <source>
        <dbReference type="ARBA" id="ARBA00022833"/>
    </source>
</evidence>
<evidence type="ECO:0000256" key="6">
    <source>
        <dbReference type="RuleBase" id="RU003797"/>
    </source>
</evidence>
<dbReference type="InterPro" id="IPR046778">
    <property type="entry name" value="UPF0758_N"/>
</dbReference>
<comment type="similarity">
    <text evidence="6">Belongs to the UPF0758 family.</text>
</comment>
<dbReference type="PANTHER" id="PTHR30471">
    <property type="entry name" value="DNA REPAIR PROTEIN RADC"/>
    <property type="match status" value="1"/>
</dbReference>
<keyword evidence="1" id="KW-0645">Protease</keyword>
<proteinExistence type="inferred from homology"/>
<protein>
    <submittedName>
        <fullName evidence="8">DNA repair protein RadC</fullName>
    </submittedName>
</protein>
<evidence type="ECO:0000256" key="5">
    <source>
        <dbReference type="ARBA" id="ARBA00023049"/>
    </source>
</evidence>
<dbReference type="GO" id="GO:0008237">
    <property type="term" value="F:metallopeptidase activity"/>
    <property type="evidence" value="ECO:0007669"/>
    <property type="project" value="UniProtKB-KW"/>
</dbReference>
<gene>
    <name evidence="8" type="ORF">QE424_003296</name>
</gene>
<keyword evidence="5" id="KW-0482">Metalloprotease</keyword>
<dbReference type="NCBIfam" id="NF000642">
    <property type="entry name" value="PRK00024.1"/>
    <property type="match status" value="1"/>
</dbReference>
<sequence length="262" mass="28837">MAEGMAMVLPHQVTRQFPMPSACPNADTGRMAIKHWPEHDRPREKLVKLGPEALSDSELLALFIGSGCNGLDAVQSARRLLENHGPLRRLMDMDASRLRKLPALGPARACKLVAALELASRHLLADLERGDSICDPGSAGRYFKLRLRARPQEVFAALFMDTRNRTLAYEELFTGTIDTATVYPREVVRRALLHNAAAVIVSHNHPSGRAEPSASDREITSQLFEALGLVGVRLVDHVVVGDGPPVSMAERGWLKRDPFART</sequence>
<accession>A0AAP5ALG0</accession>
<dbReference type="SUPFAM" id="SSF47781">
    <property type="entry name" value="RuvA domain 2-like"/>
    <property type="match status" value="1"/>
</dbReference>
<evidence type="ECO:0000259" key="7">
    <source>
        <dbReference type="PROSITE" id="PS50249"/>
    </source>
</evidence>
<dbReference type="Gene3D" id="3.40.140.10">
    <property type="entry name" value="Cytidine Deaminase, domain 2"/>
    <property type="match status" value="1"/>
</dbReference>
<dbReference type="PANTHER" id="PTHR30471:SF3">
    <property type="entry name" value="UPF0758 PROTEIN YEES-RELATED"/>
    <property type="match status" value="1"/>
</dbReference>
<evidence type="ECO:0000256" key="3">
    <source>
        <dbReference type="ARBA" id="ARBA00022801"/>
    </source>
</evidence>
<dbReference type="CDD" id="cd08071">
    <property type="entry name" value="MPN_DUF2466"/>
    <property type="match status" value="1"/>
</dbReference>
<keyword evidence="4" id="KW-0862">Zinc</keyword>
<dbReference type="InterPro" id="IPR010994">
    <property type="entry name" value="RuvA_2-like"/>
</dbReference>
<dbReference type="PROSITE" id="PS50249">
    <property type="entry name" value="MPN"/>
    <property type="match status" value="1"/>
</dbReference>
<dbReference type="InterPro" id="IPR037518">
    <property type="entry name" value="MPN"/>
</dbReference>
<evidence type="ECO:0000313" key="9">
    <source>
        <dbReference type="Proteomes" id="UP001226084"/>
    </source>
</evidence>
<evidence type="ECO:0000256" key="2">
    <source>
        <dbReference type="ARBA" id="ARBA00022723"/>
    </source>
</evidence>
<dbReference type="GO" id="GO:0006508">
    <property type="term" value="P:proteolysis"/>
    <property type="evidence" value="ECO:0007669"/>
    <property type="project" value="UniProtKB-KW"/>
</dbReference>
<dbReference type="NCBIfam" id="TIGR00608">
    <property type="entry name" value="radc"/>
    <property type="match status" value="1"/>
</dbReference>
<dbReference type="Pfam" id="PF04002">
    <property type="entry name" value="RadC"/>
    <property type="match status" value="1"/>
</dbReference>
<comment type="caution">
    <text evidence="8">The sequence shown here is derived from an EMBL/GenBank/DDBJ whole genome shotgun (WGS) entry which is preliminary data.</text>
</comment>
<name>A0AAP5ALG0_9GAMM</name>
<dbReference type="GO" id="GO:0046872">
    <property type="term" value="F:metal ion binding"/>
    <property type="evidence" value="ECO:0007669"/>
    <property type="project" value="UniProtKB-KW"/>
</dbReference>
<dbReference type="EMBL" id="JAUTAS010000001">
    <property type="protein sequence ID" value="MDQ1110137.1"/>
    <property type="molecule type" value="Genomic_DNA"/>
</dbReference>
<dbReference type="InterPro" id="IPR025657">
    <property type="entry name" value="RadC_JAB"/>
</dbReference>
<dbReference type="PROSITE" id="PS01302">
    <property type="entry name" value="UPF0758"/>
    <property type="match status" value="1"/>
</dbReference>
<dbReference type="InterPro" id="IPR001405">
    <property type="entry name" value="UPF0758"/>
</dbReference>